<proteinExistence type="predicted"/>
<keyword evidence="2" id="KW-1185">Reference proteome</keyword>
<evidence type="ECO:0000313" key="2">
    <source>
        <dbReference type="Proteomes" id="UP000050761"/>
    </source>
</evidence>
<protein>
    <submittedName>
        <fullName evidence="3">HYPK_UBA domain-containing protein</fullName>
    </submittedName>
</protein>
<dbReference type="Proteomes" id="UP000050761">
    <property type="component" value="Unassembled WGS sequence"/>
</dbReference>
<accession>A0A3P8CMF7</accession>
<dbReference type="AlphaFoldDB" id="A0A183GI87"/>
<reference evidence="1 2" key="1">
    <citation type="submission" date="2018-11" db="EMBL/GenBank/DDBJ databases">
        <authorList>
            <consortium name="Pathogen Informatics"/>
        </authorList>
    </citation>
    <scope>NUCLEOTIDE SEQUENCE [LARGE SCALE GENOMIC DNA]</scope>
</reference>
<accession>A0A183GI87</accession>
<dbReference type="EMBL" id="UZAH01033888">
    <property type="protein sequence ID" value="VDP31920.1"/>
    <property type="molecule type" value="Genomic_DNA"/>
</dbReference>
<sequence>MSDKADQTDLKVRKAVNPMELVQQENLMALEKVELLDLQVVNPMEAIKKADLKDKEDQEEGVKVWFQTMS</sequence>
<name>A0A183GI87_HELPZ</name>
<gene>
    <name evidence="1" type="ORF">HPBE_LOCUS22331</name>
</gene>
<reference evidence="3" key="2">
    <citation type="submission" date="2019-09" db="UniProtKB">
        <authorList>
            <consortium name="WormBaseParasite"/>
        </authorList>
    </citation>
    <scope>IDENTIFICATION</scope>
</reference>
<dbReference type="WBParaSite" id="HPBE_0002233201-mRNA-1">
    <property type="protein sequence ID" value="HPBE_0002233201-mRNA-1"/>
    <property type="gene ID" value="HPBE_0002233201"/>
</dbReference>
<evidence type="ECO:0000313" key="3">
    <source>
        <dbReference type="WBParaSite" id="HPBE_0002233201-mRNA-1"/>
    </source>
</evidence>
<organism evidence="2 3">
    <name type="scientific">Heligmosomoides polygyrus</name>
    <name type="common">Parasitic roundworm</name>
    <dbReference type="NCBI Taxonomy" id="6339"/>
    <lineage>
        <taxon>Eukaryota</taxon>
        <taxon>Metazoa</taxon>
        <taxon>Ecdysozoa</taxon>
        <taxon>Nematoda</taxon>
        <taxon>Chromadorea</taxon>
        <taxon>Rhabditida</taxon>
        <taxon>Rhabditina</taxon>
        <taxon>Rhabditomorpha</taxon>
        <taxon>Strongyloidea</taxon>
        <taxon>Heligmosomidae</taxon>
        <taxon>Heligmosomoides</taxon>
    </lineage>
</organism>
<evidence type="ECO:0000313" key="1">
    <source>
        <dbReference type="EMBL" id="VDP31920.1"/>
    </source>
</evidence>